<proteinExistence type="predicted"/>
<reference evidence="2" key="1">
    <citation type="submission" date="2015-04" db="UniProtKB">
        <authorList>
            <consortium name="EnsemblPlants"/>
        </authorList>
    </citation>
    <scope>IDENTIFICATION</scope>
</reference>
<protein>
    <submittedName>
        <fullName evidence="2">Uncharacterized protein</fullName>
    </submittedName>
</protein>
<feature type="compositionally biased region" description="Polar residues" evidence="1">
    <location>
        <begin position="24"/>
        <end position="35"/>
    </location>
</feature>
<accession>A0A0E0K674</accession>
<keyword evidence="3" id="KW-1185">Reference proteome</keyword>
<evidence type="ECO:0000313" key="3">
    <source>
        <dbReference type="Proteomes" id="UP000026962"/>
    </source>
</evidence>
<name>A0A0E0K674_ORYPU</name>
<dbReference type="Proteomes" id="UP000026962">
    <property type="component" value="Chromosome 2"/>
</dbReference>
<sequence>MVTTSTASTISLSGVATRRVPRTCTRTGTGKNTPPCTGMGMETEQNYRYGDGDGLAKPDGGSPVAIPNLAGH</sequence>
<dbReference type="Gramene" id="OPUNC02G32870.1">
    <property type="protein sequence ID" value="OPUNC02G32870.1"/>
    <property type="gene ID" value="OPUNC02G32870"/>
</dbReference>
<dbReference type="EnsemblPlants" id="OPUNC02G32870.1">
    <property type="protein sequence ID" value="OPUNC02G32870.1"/>
    <property type="gene ID" value="OPUNC02G32870"/>
</dbReference>
<evidence type="ECO:0000313" key="2">
    <source>
        <dbReference type="EnsemblPlants" id="OPUNC02G32870.1"/>
    </source>
</evidence>
<organism evidence="2">
    <name type="scientific">Oryza punctata</name>
    <name type="common">Red rice</name>
    <dbReference type="NCBI Taxonomy" id="4537"/>
    <lineage>
        <taxon>Eukaryota</taxon>
        <taxon>Viridiplantae</taxon>
        <taxon>Streptophyta</taxon>
        <taxon>Embryophyta</taxon>
        <taxon>Tracheophyta</taxon>
        <taxon>Spermatophyta</taxon>
        <taxon>Magnoliopsida</taxon>
        <taxon>Liliopsida</taxon>
        <taxon>Poales</taxon>
        <taxon>Poaceae</taxon>
        <taxon>BOP clade</taxon>
        <taxon>Oryzoideae</taxon>
        <taxon>Oryzeae</taxon>
        <taxon>Oryzinae</taxon>
        <taxon>Oryza</taxon>
    </lineage>
</organism>
<reference evidence="2" key="2">
    <citation type="submission" date="2018-05" db="EMBL/GenBank/DDBJ databases">
        <title>OpunRS2 (Oryza punctata Reference Sequence Version 2).</title>
        <authorList>
            <person name="Zhang J."/>
            <person name="Kudrna D."/>
            <person name="Lee S."/>
            <person name="Talag J."/>
            <person name="Welchert J."/>
            <person name="Wing R.A."/>
        </authorList>
    </citation>
    <scope>NUCLEOTIDE SEQUENCE [LARGE SCALE GENOMIC DNA]</scope>
</reference>
<feature type="region of interest" description="Disordered" evidence="1">
    <location>
        <begin position="1"/>
        <end position="72"/>
    </location>
</feature>
<dbReference type="AlphaFoldDB" id="A0A0E0K674"/>
<dbReference type="HOGENOM" id="CLU_2726584_0_0_1"/>
<evidence type="ECO:0000256" key="1">
    <source>
        <dbReference type="SAM" id="MobiDB-lite"/>
    </source>
</evidence>
<feature type="compositionally biased region" description="Polar residues" evidence="1">
    <location>
        <begin position="1"/>
        <end position="14"/>
    </location>
</feature>